<dbReference type="AlphaFoldDB" id="A0A9Q3UIE9"/>
<organism evidence="2 3">
    <name type="scientific">Alloalcanivorax marinus</name>
    <dbReference type="NCBI Taxonomy" id="1177169"/>
    <lineage>
        <taxon>Bacteria</taxon>
        <taxon>Pseudomonadati</taxon>
        <taxon>Pseudomonadota</taxon>
        <taxon>Gammaproteobacteria</taxon>
        <taxon>Oceanospirillales</taxon>
        <taxon>Alcanivoracaceae</taxon>
        <taxon>Alloalcanivorax</taxon>
    </lineage>
</organism>
<dbReference type="SUPFAM" id="SSF55729">
    <property type="entry name" value="Acyl-CoA N-acyltransferases (Nat)"/>
    <property type="match status" value="1"/>
</dbReference>
<sequence>MLTGTFDLPGGLTLRPARTSDAAFLRELYAATRSDLSLLPDAELAASLIDLQFNAQTEGYGRDFPEAMHFIIGLHQDRIGRLILDFSAGRVHVVDLSLIPAARGQGHGASLLRAMQRTAERVAAPVMLAVDRGNAGARELYARLGFRSEGARGDFHEALVWWPPTVEARA</sequence>
<dbReference type="EMBL" id="JAJGNA010000003">
    <property type="protein sequence ID" value="MCC4307791.1"/>
    <property type="molecule type" value="Genomic_DNA"/>
</dbReference>
<name>A0A9Q3UIE9_9GAMM</name>
<keyword evidence="3" id="KW-1185">Reference proteome</keyword>
<dbReference type="Pfam" id="PF00583">
    <property type="entry name" value="Acetyltransf_1"/>
    <property type="match status" value="1"/>
</dbReference>
<evidence type="ECO:0000259" key="1">
    <source>
        <dbReference type="PROSITE" id="PS51186"/>
    </source>
</evidence>
<proteinExistence type="predicted"/>
<evidence type="ECO:0000313" key="2">
    <source>
        <dbReference type="EMBL" id="MCC4307791.1"/>
    </source>
</evidence>
<dbReference type="InterPro" id="IPR016181">
    <property type="entry name" value="Acyl_CoA_acyltransferase"/>
</dbReference>
<evidence type="ECO:0000313" key="3">
    <source>
        <dbReference type="Proteomes" id="UP001108027"/>
    </source>
</evidence>
<dbReference type="RefSeq" id="WP_204429619.1">
    <property type="nucleotide sequence ID" value="NZ_ARXL01000090.1"/>
</dbReference>
<dbReference type="PROSITE" id="PS51186">
    <property type="entry name" value="GNAT"/>
    <property type="match status" value="1"/>
</dbReference>
<dbReference type="GO" id="GO:0016747">
    <property type="term" value="F:acyltransferase activity, transferring groups other than amino-acyl groups"/>
    <property type="evidence" value="ECO:0007669"/>
    <property type="project" value="InterPro"/>
</dbReference>
<dbReference type="InterPro" id="IPR000182">
    <property type="entry name" value="GNAT_dom"/>
</dbReference>
<dbReference type="Proteomes" id="UP001108027">
    <property type="component" value="Unassembled WGS sequence"/>
</dbReference>
<protein>
    <submittedName>
        <fullName evidence="2">GNAT family N-acetyltransferase</fullName>
    </submittedName>
</protein>
<accession>A0A9Q3UIE9</accession>
<dbReference type="Gene3D" id="3.40.630.30">
    <property type="match status" value="1"/>
</dbReference>
<feature type="domain" description="N-acetyltransferase" evidence="1">
    <location>
        <begin position="12"/>
        <end position="167"/>
    </location>
</feature>
<gene>
    <name evidence="2" type="ORF">LL252_04320</name>
</gene>
<reference evidence="2" key="1">
    <citation type="submission" date="2021-10" db="EMBL/GenBank/DDBJ databases">
        <title>The diversity and Nitrogen Metabolism of Culturable Nitrate-Utilizing Bacteria Within the Oxygen Minimum Zone of the Changjiang (Yangtze River)Estuary.</title>
        <authorList>
            <person name="Zhang D."/>
            <person name="Zheng J."/>
            <person name="Liu S."/>
            <person name="He W."/>
        </authorList>
    </citation>
    <scope>NUCLEOTIDE SEQUENCE</scope>
    <source>
        <strain evidence="2">FXH-223</strain>
    </source>
</reference>
<comment type="caution">
    <text evidence="2">The sequence shown here is derived from an EMBL/GenBank/DDBJ whole genome shotgun (WGS) entry which is preliminary data.</text>
</comment>